<protein>
    <submittedName>
        <fullName evidence="1">Uncharacterized protein</fullName>
    </submittedName>
</protein>
<accession>M2XTY7</accession>
<dbReference type="Gramene" id="EME27128">
    <property type="protein sequence ID" value="EME27128"/>
    <property type="gene ID" value="Gasu_52310"/>
</dbReference>
<proteinExistence type="predicted"/>
<dbReference type="AlphaFoldDB" id="M2XTY7"/>
<keyword evidence="2" id="KW-1185">Reference proteome</keyword>
<dbReference type="KEGG" id="gsl:Gasu_52310"/>
<dbReference type="Proteomes" id="UP000030680">
    <property type="component" value="Unassembled WGS sequence"/>
</dbReference>
<name>M2XTY7_GALSU</name>
<reference evidence="2" key="1">
    <citation type="journal article" date="2013" name="Science">
        <title>Gene transfer from bacteria and archaea facilitated evolution of an extremophilic eukaryote.</title>
        <authorList>
            <person name="Schonknecht G."/>
            <person name="Chen W.H."/>
            <person name="Ternes C.M."/>
            <person name="Barbier G.G."/>
            <person name="Shrestha R.P."/>
            <person name="Stanke M."/>
            <person name="Brautigam A."/>
            <person name="Baker B.J."/>
            <person name="Banfield J.F."/>
            <person name="Garavito R.M."/>
            <person name="Carr K."/>
            <person name="Wilkerson C."/>
            <person name="Rensing S.A."/>
            <person name="Gagneul D."/>
            <person name="Dickenson N.E."/>
            <person name="Oesterhelt C."/>
            <person name="Lercher M.J."/>
            <person name="Weber A.P."/>
        </authorList>
    </citation>
    <scope>NUCLEOTIDE SEQUENCE [LARGE SCALE GENOMIC DNA]</scope>
    <source>
        <strain evidence="2">074W</strain>
    </source>
</reference>
<evidence type="ECO:0000313" key="2">
    <source>
        <dbReference type="Proteomes" id="UP000030680"/>
    </source>
</evidence>
<gene>
    <name evidence="1" type="ORF">Gasu_52310</name>
</gene>
<dbReference type="GeneID" id="17086105"/>
<dbReference type="RefSeq" id="XP_005703648.1">
    <property type="nucleotide sequence ID" value="XM_005703591.1"/>
</dbReference>
<evidence type="ECO:0000313" key="1">
    <source>
        <dbReference type="EMBL" id="EME27128.1"/>
    </source>
</evidence>
<dbReference type="OrthoDB" id="73371at2759"/>
<sequence length="130" mass="15067">MYGFQVKLPQIKSPSSPIYCRSHFRRKGFRFTVLCKKKRCRRCGENFSPEVNHDKACRFHGGILGDRAYFNWTADWLFGDGCPADRLVLIQRWTCCGATTKNARGCKNDFHVSHDTDLEGDCNTVFLHDW</sequence>
<dbReference type="EMBL" id="KB454536">
    <property type="protein sequence ID" value="EME27128.1"/>
    <property type="molecule type" value="Genomic_DNA"/>
</dbReference>
<organism evidence="1 2">
    <name type="scientific">Galdieria sulphuraria</name>
    <name type="common">Red alga</name>
    <dbReference type="NCBI Taxonomy" id="130081"/>
    <lineage>
        <taxon>Eukaryota</taxon>
        <taxon>Rhodophyta</taxon>
        <taxon>Bangiophyceae</taxon>
        <taxon>Galdieriales</taxon>
        <taxon>Galdieriaceae</taxon>
        <taxon>Galdieria</taxon>
    </lineage>
</organism>
<dbReference type="PANTHER" id="PTHR35106">
    <property type="entry name" value="BNAA07G25190D PROTEIN"/>
    <property type="match status" value="1"/>
</dbReference>
<dbReference type="PANTHER" id="PTHR35106:SF4">
    <property type="entry name" value="OS09G0485800 PROTEIN"/>
    <property type="match status" value="1"/>
</dbReference>